<feature type="domain" description="RNA polymerase sigma-70 region 2" evidence="8">
    <location>
        <begin position="31"/>
        <end position="99"/>
    </location>
</feature>
<dbReference type="AlphaFoldDB" id="A0A097CTB8"/>
<keyword evidence="3 6" id="KW-0731">Sigma factor</keyword>
<evidence type="ECO:0000256" key="2">
    <source>
        <dbReference type="ARBA" id="ARBA00023015"/>
    </source>
</evidence>
<feature type="domain" description="RNA polymerase sigma-70 region 4" evidence="9">
    <location>
        <begin position="132"/>
        <end position="179"/>
    </location>
</feature>
<dbReference type="InterPro" id="IPR007630">
    <property type="entry name" value="RNA_pol_sigma70_r4"/>
</dbReference>
<dbReference type="EMBL" id="KF826705">
    <property type="protein sequence ID" value="AIS85877.1"/>
    <property type="molecule type" value="Genomic_DNA"/>
</dbReference>
<dbReference type="GO" id="GO:0006352">
    <property type="term" value="P:DNA-templated transcription initiation"/>
    <property type="evidence" value="ECO:0007669"/>
    <property type="project" value="InterPro"/>
</dbReference>
<comment type="similarity">
    <text evidence="1 6">Belongs to the sigma-70 factor family. ECF subfamily.</text>
</comment>
<dbReference type="PANTHER" id="PTHR43133:SF52">
    <property type="entry name" value="ECF RNA POLYMERASE SIGMA FACTOR SIGL"/>
    <property type="match status" value="1"/>
</dbReference>
<organism evidence="10">
    <name type="scientific">Verrucosispora sp. MS100047</name>
    <dbReference type="NCBI Taxonomy" id="1410949"/>
    <lineage>
        <taxon>Bacteria</taxon>
        <taxon>Bacillati</taxon>
        <taxon>Actinomycetota</taxon>
        <taxon>Actinomycetes</taxon>
        <taxon>Micromonosporales</taxon>
        <taxon>Micromonosporaceae</taxon>
        <taxon>Micromonospora</taxon>
    </lineage>
</organism>
<keyword evidence="2 6" id="KW-0805">Transcription regulation</keyword>
<evidence type="ECO:0000256" key="4">
    <source>
        <dbReference type="ARBA" id="ARBA00023125"/>
    </source>
</evidence>
<proteinExistence type="inferred from homology"/>
<dbReference type="InterPro" id="IPR013325">
    <property type="entry name" value="RNA_pol_sigma_r2"/>
</dbReference>
<dbReference type="NCBIfam" id="TIGR02937">
    <property type="entry name" value="sigma70-ECF"/>
    <property type="match status" value="1"/>
</dbReference>
<dbReference type="SUPFAM" id="SSF88659">
    <property type="entry name" value="Sigma3 and sigma4 domains of RNA polymerase sigma factors"/>
    <property type="match status" value="1"/>
</dbReference>
<dbReference type="InterPro" id="IPR013324">
    <property type="entry name" value="RNA_pol_sigma_r3/r4-like"/>
</dbReference>
<evidence type="ECO:0000256" key="7">
    <source>
        <dbReference type="SAM" id="MobiDB-lite"/>
    </source>
</evidence>
<dbReference type="Pfam" id="PF04545">
    <property type="entry name" value="Sigma70_r4"/>
    <property type="match status" value="1"/>
</dbReference>
<dbReference type="PANTHER" id="PTHR43133">
    <property type="entry name" value="RNA POLYMERASE ECF-TYPE SIGMA FACTO"/>
    <property type="match status" value="1"/>
</dbReference>
<name>A0A097CTB8_9ACTN</name>
<dbReference type="InterPro" id="IPR036388">
    <property type="entry name" value="WH-like_DNA-bd_sf"/>
</dbReference>
<dbReference type="InterPro" id="IPR007627">
    <property type="entry name" value="RNA_pol_sigma70_r2"/>
</dbReference>
<keyword evidence="4 6" id="KW-0238">DNA-binding</keyword>
<evidence type="ECO:0000256" key="3">
    <source>
        <dbReference type="ARBA" id="ARBA00023082"/>
    </source>
</evidence>
<keyword evidence="5 6" id="KW-0804">Transcription</keyword>
<protein>
    <recommendedName>
        <fullName evidence="6">RNA polymerase sigma factor</fullName>
    </recommendedName>
</protein>
<feature type="region of interest" description="Disordered" evidence="7">
    <location>
        <begin position="1"/>
        <end position="22"/>
    </location>
</feature>
<dbReference type="PROSITE" id="PS01063">
    <property type="entry name" value="SIGMA70_ECF"/>
    <property type="match status" value="1"/>
</dbReference>
<dbReference type="InterPro" id="IPR014284">
    <property type="entry name" value="RNA_pol_sigma-70_dom"/>
</dbReference>
<dbReference type="GO" id="GO:0003677">
    <property type="term" value="F:DNA binding"/>
    <property type="evidence" value="ECO:0007669"/>
    <property type="project" value="UniProtKB-KW"/>
</dbReference>
<dbReference type="Gene3D" id="1.10.10.10">
    <property type="entry name" value="Winged helix-like DNA-binding domain superfamily/Winged helix DNA-binding domain"/>
    <property type="match status" value="1"/>
</dbReference>
<accession>A0A097CTB8</accession>
<evidence type="ECO:0000313" key="10">
    <source>
        <dbReference type="EMBL" id="AIS85877.1"/>
    </source>
</evidence>
<dbReference type="GO" id="GO:0016987">
    <property type="term" value="F:sigma factor activity"/>
    <property type="evidence" value="ECO:0007669"/>
    <property type="project" value="UniProtKB-KW"/>
</dbReference>
<dbReference type="SUPFAM" id="SSF88946">
    <property type="entry name" value="Sigma2 domain of RNA polymerase sigma factors"/>
    <property type="match status" value="1"/>
</dbReference>
<reference evidence="10" key="1">
    <citation type="submission" date="2013-11" db="EMBL/GenBank/DDBJ databases">
        <title>New antitubercular compounds from marine-derived Verrucosispora sp. MS100047.</title>
        <authorList>
            <person name="Huang P."/>
            <person name="Xie F."/>
            <person name="Wang Q."/>
            <person name="Wang J."/>
            <person name="Wang Q."/>
            <person name="Abdel-Mageed W.M."/>
            <person name="Liu M."/>
            <person name="Han J."/>
            <person name="Song F."/>
            <person name="Dai H."/>
            <person name="Liu X."/>
            <person name="Zhang L."/>
        </authorList>
    </citation>
    <scope>NUCLEOTIDE SEQUENCE</scope>
    <source>
        <strain evidence="10">MS100047</strain>
    </source>
</reference>
<evidence type="ECO:0000256" key="5">
    <source>
        <dbReference type="ARBA" id="ARBA00023163"/>
    </source>
</evidence>
<dbReference type="InterPro" id="IPR000838">
    <property type="entry name" value="RNA_pol_sigma70_ECF_CS"/>
</dbReference>
<evidence type="ECO:0000259" key="9">
    <source>
        <dbReference type="Pfam" id="PF04545"/>
    </source>
</evidence>
<dbReference type="Pfam" id="PF04542">
    <property type="entry name" value="Sigma70_r2"/>
    <property type="match status" value="1"/>
</dbReference>
<evidence type="ECO:0000259" key="8">
    <source>
        <dbReference type="Pfam" id="PF04542"/>
    </source>
</evidence>
<gene>
    <name evidence="10" type="ORF">VASRM7_635</name>
</gene>
<evidence type="ECO:0000256" key="1">
    <source>
        <dbReference type="ARBA" id="ARBA00010641"/>
    </source>
</evidence>
<dbReference type="InterPro" id="IPR039425">
    <property type="entry name" value="RNA_pol_sigma-70-like"/>
</dbReference>
<evidence type="ECO:0000256" key="6">
    <source>
        <dbReference type="RuleBase" id="RU000716"/>
    </source>
</evidence>
<sequence length="189" mass="20927">MSTVPNESIGPSSSDNATVETPATETLLGQIVEEYRRPLHRFLTRLLLGQQELAEDLVQETFLRAWRNADRLAADPSKIAPWLYTVARHVAIDAMRARQARPPEVSLPDLNRVPTTDDEMDRVVNVHAVRLALGKISPEHRAVLIEMYYRGASVAEAAMRLGIPEGTVKSRAYYAVRALHAAIGSTESS</sequence>
<dbReference type="Gene3D" id="1.10.1740.10">
    <property type="match status" value="1"/>
</dbReference>